<dbReference type="Proteomes" id="UP000241769">
    <property type="component" value="Unassembled WGS sequence"/>
</dbReference>
<feature type="domain" description="AAA+ ATPase" evidence="2">
    <location>
        <begin position="195"/>
        <end position="346"/>
    </location>
</feature>
<protein>
    <submittedName>
        <fullName evidence="3">ATP synthase F1</fullName>
    </submittedName>
</protein>
<evidence type="ECO:0000313" key="3">
    <source>
        <dbReference type="EMBL" id="PRP87077.1"/>
    </source>
</evidence>
<gene>
    <name evidence="3" type="ORF">PROFUN_04813</name>
</gene>
<name>A0A2P6NSY4_9EUKA</name>
<reference evidence="3 4" key="1">
    <citation type="journal article" date="2018" name="Genome Biol. Evol.">
        <title>Multiple Roots of Fruiting Body Formation in Amoebozoa.</title>
        <authorList>
            <person name="Hillmann F."/>
            <person name="Forbes G."/>
            <person name="Novohradska S."/>
            <person name="Ferling I."/>
            <person name="Riege K."/>
            <person name="Groth M."/>
            <person name="Westermann M."/>
            <person name="Marz M."/>
            <person name="Spaller T."/>
            <person name="Winckler T."/>
            <person name="Schaap P."/>
            <person name="Glockner G."/>
        </authorList>
    </citation>
    <scope>NUCLEOTIDE SEQUENCE [LARGE SCALE GENOMIC DNA]</scope>
    <source>
        <strain evidence="3 4">Jena</strain>
    </source>
</reference>
<dbReference type="InterPro" id="IPR000194">
    <property type="entry name" value="ATPase_F1/V1/A1_a/bsu_nucl-bd"/>
</dbReference>
<dbReference type="GO" id="GO:0005524">
    <property type="term" value="F:ATP binding"/>
    <property type="evidence" value="ECO:0007669"/>
    <property type="project" value="InterPro"/>
</dbReference>
<dbReference type="InterPro" id="IPR027417">
    <property type="entry name" value="P-loop_NTPase"/>
</dbReference>
<dbReference type="Gene3D" id="3.40.50.12240">
    <property type="match status" value="1"/>
</dbReference>
<dbReference type="SUPFAM" id="SSF52540">
    <property type="entry name" value="P-loop containing nucleoside triphosphate hydrolases"/>
    <property type="match status" value="1"/>
</dbReference>
<evidence type="ECO:0000259" key="2">
    <source>
        <dbReference type="SMART" id="SM00382"/>
    </source>
</evidence>
<dbReference type="AlphaFoldDB" id="A0A2P6NSY4"/>
<dbReference type="InterPro" id="IPR005294">
    <property type="entry name" value="ATP_synth_F1_asu"/>
</dbReference>
<evidence type="ECO:0000256" key="1">
    <source>
        <dbReference type="ARBA" id="ARBA00008936"/>
    </source>
</evidence>
<dbReference type="SMART" id="SM00382">
    <property type="entry name" value="AAA"/>
    <property type="match status" value="1"/>
</dbReference>
<dbReference type="OrthoDB" id="1879781at2759"/>
<dbReference type="EMBL" id="MDYQ01000023">
    <property type="protein sequence ID" value="PRP87077.1"/>
    <property type="molecule type" value="Genomic_DNA"/>
</dbReference>
<dbReference type="PANTHER" id="PTHR48082:SF2">
    <property type="entry name" value="ATP SYNTHASE SUBUNIT ALPHA, MITOCHONDRIAL"/>
    <property type="match status" value="1"/>
</dbReference>
<dbReference type="GO" id="GO:0045259">
    <property type="term" value="C:proton-transporting ATP synthase complex"/>
    <property type="evidence" value="ECO:0007669"/>
    <property type="project" value="InterPro"/>
</dbReference>
<keyword evidence="4" id="KW-1185">Reference proteome</keyword>
<dbReference type="Pfam" id="PF00006">
    <property type="entry name" value="ATP-synt_ab"/>
    <property type="match status" value="1"/>
</dbReference>
<comment type="similarity">
    <text evidence="1">Belongs to the ATPase alpha/beta chains family.</text>
</comment>
<dbReference type="GO" id="GO:0046933">
    <property type="term" value="F:proton-transporting ATP synthase activity, rotational mechanism"/>
    <property type="evidence" value="ECO:0007669"/>
    <property type="project" value="InterPro"/>
</dbReference>
<dbReference type="InParanoid" id="A0A2P6NSY4"/>
<accession>A0A2P6NSY4</accession>
<dbReference type="STRING" id="1890364.A0A2P6NSY4"/>
<evidence type="ECO:0000313" key="4">
    <source>
        <dbReference type="Proteomes" id="UP000241769"/>
    </source>
</evidence>
<sequence length="845" mass="94391">MLAQWTRKECKVNQLALTLQSIQTLIPDSESSLDRLIEPLADSRDTGTLIINKARQHEAVQVVGMDKANIGEVVRFYDSYDDMKVAQPDASLGVVLELSRPTLVGLYKAKDEKGLKTEKVAKRTGQLIKTPVGPQLKGRVINALGQPLDGKGPIESTTTRPIFELPRYGIMDYNKRKERLHTGFLLIDCLQPVFKGQTVLINGGVGSGKSTMATEMISSLGADKTHCVFVCIGKSQNGIRSLVQFLEAKGAMSHSTVVVGDASDFPALQTMAIYTAAQIGIDARERGEDAIVFVDEMNTHVNVQLTLHNRAIPSISTVNYELSKIFESGGILKDYEGSLTFFPIMEGTVEQYEGNVYQRFAMFMSDLADQTITLSRGNTDANMWQPPLLWTQDSIKSYKSNPPKMMELVSELQRRLRETEQAEEYLELIREIDSDEEAEELQNIVQQGRRIREVIRQRRGTRWSLEEQLFVLYFALRTDLMKKTMRQVQEERNQSMEEMKRGERKGLQPTLTAIAHRTISDTFALRGLSTSTSAAIAQLGEPVIHTVNIDKCTIDWLEHRANTRPTTRGGRRFDPCIEQHLLTTNQPVPVSTEHQLDIAIFGSSDAFKVLSLSVVRRDATGPLPLRERSRNFTKEKRRTALLVNLPMSRSGTFIFNAPGQTMNTFKFFCLLAFVAIVSCAAPPPAPSSFRVLYSSAQMFTNSLMYHTLIRDGKKGIEQDTDLNNFSSMFTNISSSNQTRRDATGKCDEWKSNTPLQLAPLYTVKNGAKPENKTCSAYGKSVDVDCYDGTFLHQGQWASVCFNRDPKPVFSCVTVGYGFPGIPDVISILSLSTKRPVAGEFLHGHC</sequence>
<dbReference type="InterPro" id="IPR003593">
    <property type="entry name" value="AAA+_ATPase"/>
</dbReference>
<organism evidence="3 4">
    <name type="scientific">Planoprotostelium fungivorum</name>
    <dbReference type="NCBI Taxonomy" id="1890364"/>
    <lineage>
        <taxon>Eukaryota</taxon>
        <taxon>Amoebozoa</taxon>
        <taxon>Evosea</taxon>
        <taxon>Variosea</taxon>
        <taxon>Cavosteliida</taxon>
        <taxon>Cavosteliaceae</taxon>
        <taxon>Planoprotostelium</taxon>
    </lineage>
</organism>
<comment type="caution">
    <text evidence="3">The sequence shown here is derived from an EMBL/GenBank/DDBJ whole genome shotgun (WGS) entry which is preliminary data.</text>
</comment>
<proteinExistence type="inferred from homology"/>
<dbReference type="PANTHER" id="PTHR48082">
    <property type="entry name" value="ATP SYNTHASE SUBUNIT ALPHA, MITOCHONDRIAL"/>
    <property type="match status" value="1"/>
</dbReference>
<dbReference type="GO" id="GO:0043531">
    <property type="term" value="F:ADP binding"/>
    <property type="evidence" value="ECO:0007669"/>
    <property type="project" value="TreeGrafter"/>
</dbReference>